<dbReference type="SUPFAM" id="SSF81296">
    <property type="entry name" value="E set domains"/>
    <property type="match status" value="1"/>
</dbReference>
<evidence type="ECO:0000313" key="3">
    <source>
        <dbReference type="EMBL" id="RKP05156.1"/>
    </source>
</evidence>
<proteinExistence type="predicted"/>
<keyword evidence="4" id="KW-1185">Reference proteome</keyword>
<dbReference type="InterPro" id="IPR014756">
    <property type="entry name" value="Ig_E-set"/>
</dbReference>
<feature type="non-terminal residue" evidence="3">
    <location>
        <position position="96"/>
    </location>
</feature>
<dbReference type="InterPro" id="IPR003172">
    <property type="entry name" value="ML_dom"/>
</dbReference>
<protein>
    <recommendedName>
        <fullName evidence="1">Phosphatidylglycerol/phosphatidylinositol transfer protein</fullName>
    </recommendedName>
</protein>
<dbReference type="OrthoDB" id="6409159at2759"/>
<sequence>GTLPFTLCDSNAKYAISPEEIRLNPYPVVSSRPLQVTLTGELKTTLEQGAFTRVTASFGLFKQSMDLDVCAEAAKSNMTCPIAPGRHALTQTVDVP</sequence>
<feature type="domain" description="MD-2-related lipid-recognition" evidence="2">
    <location>
        <begin position="3"/>
        <end position="96"/>
    </location>
</feature>
<gene>
    <name evidence="3" type="ORF">THASP1DRAFT_8277</name>
</gene>
<feature type="non-terminal residue" evidence="3">
    <location>
        <position position="1"/>
    </location>
</feature>
<name>A0A4P9XHR1_9FUNG</name>
<dbReference type="AlphaFoldDB" id="A0A4P9XHR1"/>
<organism evidence="3 4">
    <name type="scientific">Thamnocephalis sphaerospora</name>
    <dbReference type="NCBI Taxonomy" id="78915"/>
    <lineage>
        <taxon>Eukaryota</taxon>
        <taxon>Fungi</taxon>
        <taxon>Fungi incertae sedis</taxon>
        <taxon>Zoopagomycota</taxon>
        <taxon>Zoopagomycotina</taxon>
        <taxon>Zoopagomycetes</taxon>
        <taxon>Zoopagales</taxon>
        <taxon>Sigmoideomycetaceae</taxon>
        <taxon>Thamnocephalis</taxon>
    </lineage>
</organism>
<dbReference type="Pfam" id="PF02221">
    <property type="entry name" value="E1_DerP2_DerF2"/>
    <property type="match status" value="1"/>
</dbReference>
<evidence type="ECO:0000259" key="2">
    <source>
        <dbReference type="Pfam" id="PF02221"/>
    </source>
</evidence>
<accession>A0A4P9XHR1</accession>
<dbReference type="Proteomes" id="UP000271241">
    <property type="component" value="Unassembled WGS sequence"/>
</dbReference>
<dbReference type="EMBL" id="KZ993240">
    <property type="protein sequence ID" value="RKP05156.1"/>
    <property type="molecule type" value="Genomic_DNA"/>
</dbReference>
<evidence type="ECO:0000313" key="4">
    <source>
        <dbReference type="Proteomes" id="UP000271241"/>
    </source>
</evidence>
<evidence type="ECO:0000256" key="1">
    <source>
        <dbReference type="ARBA" id="ARBA00016056"/>
    </source>
</evidence>
<reference evidence="4" key="1">
    <citation type="journal article" date="2018" name="Nat. Microbiol.">
        <title>Leveraging single-cell genomics to expand the fungal tree of life.</title>
        <authorList>
            <person name="Ahrendt S.R."/>
            <person name="Quandt C.A."/>
            <person name="Ciobanu D."/>
            <person name="Clum A."/>
            <person name="Salamov A."/>
            <person name="Andreopoulos B."/>
            <person name="Cheng J.F."/>
            <person name="Woyke T."/>
            <person name="Pelin A."/>
            <person name="Henrissat B."/>
            <person name="Reynolds N.K."/>
            <person name="Benny G.L."/>
            <person name="Smith M.E."/>
            <person name="James T.Y."/>
            <person name="Grigoriev I.V."/>
        </authorList>
    </citation>
    <scope>NUCLEOTIDE SEQUENCE [LARGE SCALE GENOMIC DNA]</scope>
    <source>
        <strain evidence="4">RSA 1356</strain>
    </source>
</reference>